<evidence type="ECO:0000313" key="1">
    <source>
        <dbReference type="EMBL" id="SCQ18387.1"/>
    </source>
</evidence>
<dbReference type="AlphaFoldDB" id="A0A1D3UEB8"/>
<sequence>MFNNIVFTFQKNATFKKISFTLNRLTKKTSRGFSFFETFIRKQSYKSSFADSTNYKHNL</sequence>
<accession>A0A1D3UEB8</accession>
<organism evidence="1 2">
    <name type="scientific">Tannerella forsythia</name>
    <name type="common">Bacteroides forsythus</name>
    <dbReference type="NCBI Taxonomy" id="28112"/>
    <lineage>
        <taxon>Bacteria</taxon>
        <taxon>Pseudomonadati</taxon>
        <taxon>Bacteroidota</taxon>
        <taxon>Bacteroidia</taxon>
        <taxon>Bacteroidales</taxon>
        <taxon>Tannerellaceae</taxon>
        <taxon>Tannerella</taxon>
    </lineage>
</organism>
<gene>
    <name evidence="1" type="ORF">TFUB20_00342</name>
</gene>
<name>A0A1D3UEB8_TANFO</name>
<evidence type="ECO:0000313" key="2">
    <source>
        <dbReference type="Proteomes" id="UP000182057"/>
    </source>
</evidence>
<proteinExistence type="predicted"/>
<reference evidence="1 2" key="1">
    <citation type="submission" date="2016-09" db="EMBL/GenBank/DDBJ databases">
        <authorList>
            <person name="Capua I."/>
            <person name="De Benedictis P."/>
            <person name="Joannis T."/>
            <person name="Lombin L.H."/>
            <person name="Cattoli G."/>
        </authorList>
    </citation>
    <scope>NUCLEOTIDE SEQUENCE [LARGE SCALE GENOMIC DNA]</scope>
    <source>
        <strain evidence="1 2">UB20</strain>
    </source>
</reference>
<protein>
    <submittedName>
        <fullName evidence="1">Uncharacterized protein</fullName>
    </submittedName>
</protein>
<dbReference type="Proteomes" id="UP000182057">
    <property type="component" value="Unassembled WGS sequence"/>
</dbReference>
<dbReference type="EMBL" id="FMMM01000016">
    <property type="protein sequence ID" value="SCQ18387.1"/>
    <property type="molecule type" value="Genomic_DNA"/>
</dbReference>